<name>A0A1L7WN15_9HELO</name>
<gene>
    <name evidence="1" type="ORF">PAC_04050</name>
</gene>
<protein>
    <submittedName>
        <fullName evidence="1">Uncharacterized protein</fullName>
    </submittedName>
</protein>
<accession>A0A1L7WN15</accession>
<sequence>MNLEALHSHAQHFIPDTFGPKTHPGFIIQSLNEYMNAHPEHAIIPNFKSLAIHYRKTDGVIRPAFFNPENDVLYLKREKSVHANQVPRFHKGLWKLGDATTGEIRKLAIELDYMSVSDAMSRRRSWKNIGDCKALEDPKSQPRVLYLVCLSDREVLKITLGHSGELDSQEWSFRLMKEHEQDRDLFTKEMGHAWSGVIWNVKLGKSNGHMLWTVAKGYWKPYFS</sequence>
<dbReference type="Proteomes" id="UP000184330">
    <property type="component" value="Unassembled WGS sequence"/>
</dbReference>
<dbReference type="AlphaFoldDB" id="A0A1L7WN15"/>
<evidence type="ECO:0000313" key="1">
    <source>
        <dbReference type="EMBL" id="CZR54167.1"/>
    </source>
</evidence>
<reference evidence="1 2" key="1">
    <citation type="submission" date="2016-03" db="EMBL/GenBank/DDBJ databases">
        <authorList>
            <person name="Ploux O."/>
        </authorList>
    </citation>
    <scope>NUCLEOTIDE SEQUENCE [LARGE SCALE GENOMIC DNA]</scope>
    <source>
        <strain evidence="1 2">UAMH 11012</strain>
    </source>
</reference>
<dbReference type="EMBL" id="FJOG01000004">
    <property type="protein sequence ID" value="CZR54167.1"/>
    <property type="molecule type" value="Genomic_DNA"/>
</dbReference>
<proteinExistence type="predicted"/>
<keyword evidence="2" id="KW-1185">Reference proteome</keyword>
<dbReference type="OrthoDB" id="10434063at2759"/>
<evidence type="ECO:0000313" key="2">
    <source>
        <dbReference type="Proteomes" id="UP000184330"/>
    </source>
</evidence>
<organism evidence="1 2">
    <name type="scientific">Phialocephala subalpina</name>
    <dbReference type="NCBI Taxonomy" id="576137"/>
    <lineage>
        <taxon>Eukaryota</taxon>
        <taxon>Fungi</taxon>
        <taxon>Dikarya</taxon>
        <taxon>Ascomycota</taxon>
        <taxon>Pezizomycotina</taxon>
        <taxon>Leotiomycetes</taxon>
        <taxon>Helotiales</taxon>
        <taxon>Mollisiaceae</taxon>
        <taxon>Phialocephala</taxon>
        <taxon>Phialocephala fortinii species complex</taxon>
    </lineage>
</organism>